<dbReference type="OrthoDB" id="9795306at2"/>
<evidence type="ECO:0000313" key="3">
    <source>
        <dbReference type="Proteomes" id="UP000190961"/>
    </source>
</evidence>
<dbReference type="Proteomes" id="UP000190961">
    <property type="component" value="Unassembled WGS sequence"/>
</dbReference>
<dbReference type="AlphaFoldDB" id="A0A1T5IQD5"/>
<dbReference type="Pfam" id="PF00903">
    <property type="entry name" value="Glyoxalase"/>
    <property type="match status" value="1"/>
</dbReference>
<dbReference type="InterPro" id="IPR029068">
    <property type="entry name" value="Glyas_Bleomycin-R_OHBP_Dase"/>
</dbReference>
<feature type="domain" description="Glyoxalase/fosfomycin resistance/dioxygenase" evidence="1">
    <location>
        <begin position="21"/>
        <end position="126"/>
    </location>
</feature>
<dbReference type="PANTHER" id="PTHR34109:SF1">
    <property type="entry name" value="VOC DOMAIN-CONTAINING PROTEIN"/>
    <property type="match status" value="1"/>
</dbReference>
<dbReference type="PANTHER" id="PTHR34109">
    <property type="entry name" value="BNAUNNG04460D PROTEIN-RELATED"/>
    <property type="match status" value="1"/>
</dbReference>
<organism evidence="2 3">
    <name type="scientific">Ohtaekwangia koreensis</name>
    <dbReference type="NCBI Taxonomy" id="688867"/>
    <lineage>
        <taxon>Bacteria</taxon>
        <taxon>Pseudomonadati</taxon>
        <taxon>Bacteroidota</taxon>
        <taxon>Cytophagia</taxon>
        <taxon>Cytophagales</taxon>
        <taxon>Fulvivirgaceae</taxon>
        <taxon>Ohtaekwangia</taxon>
    </lineage>
</organism>
<gene>
    <name evidence="2" type="ORF">SAMN05660236_0279</name>
</gene>
<protein>
    <submittedName>
        <fullName evidence="2">PhnB protein</fullName>
    </submittedName>
</protein>
<dbReference type="EMBL" id="FUZU01000001">
    <property type="protein sequence ID" value="SKC41389.1"/>
    <property type="molecule type" value="Genomic_DNA"/>
</dbReference>
<dbReference type="Gene3D" id="3.30.720.110">
    <property type="match status" value="1"/>
</dbReference>
<dbReference type="CDD" id="cd07246">
    <property type="entry name" value="VOC_like"/>
    <property type="match status" value="1"/>
</dbReference>
<proteinExistence type="predicted"/>
<keyword evidence="3" id="KW-1185">Reference proteome</keyword>
<dbReference type="RefSeq" id="WP_079684921.1">
    <property type="nucleotide sequence ID" value="NZ_FUZU01000001.1"/>
</dbReference>
<accession>A0A1T5IQD5</accession>
<reference evidence="2 3" key="1">
    <citation type="submission" date="2017-02" db="EMBL/GenBank/DDBJ databases">
        <authorList>
            <person name="Peterson S.W."/>
        </authorList>
    </citation>
    <scope>NUCLEOTIDE SEQUENCE [LARGE SCALE GENOMIC DNA]</scope>
    <source>
        <strain evidence="2 3">DSM 25262</strain>
    </source>
</reference>
<evidence type="ECO:0000259" key="1">
    <source>
        <dbReference type="Pfam" id="PF00903"/>
    </source>
</evidence>
<dbReference type="SUPFAM" id="SSF54593">
    <property type="entry name" value="Glyoxalase/Bleomycin resistance protein/Dihydroxybiphenyl dioxygenase"/>
    <property type="match status" value="1"/>
</dbReference>
<dbReference type="InterPro" id="IPR004360">
    <property type="entry name" value="Glyas_Fos-R_dOase_dom"/>
</dbReference>
<name>A0A1T5IQD5_9BACT</name>
<dbReference type="Gene3D" id="3.30.720.120">
    <property type="match status" value="1"/>
</dbReference>
<evidence type="ECO:0000313" key="2">
    <source>
        <dbReference type="EMBL" id="SKC41389.1"/>
    </source>
</evidence>
<dbReference type="STRING" id="688867.SAMN05660236_0279"/>
<sequence length="150" mass="16690">MNDQKKQTPAPAGYSRVCPYLMVADIEKSLLFLAEVMEGEVTEKLTAADGSIRHAEIQIGDCTIMLGKAQPGYPTESMTYVFVWDVDAVFEKALQNGAVSIMKPDNRFYGYREGGFKDPSGHQWWIAQVVKNVSKEEMERLAANGFSSQS</sequence>